<dbReference type="EMBL" id="LXQA010476843">
    <property type="protein sequence ID" value="MCI54288.1"/>
    <property type="molecule type" value="Genomic_DNA"/>
</dbReference>
<dbReference type="GO" id="GO:0004386">
    <property type="term" value="F:helicase activity"/>
    <property type="evidence" value="ECO:0007669"/>
    <property type="project" value="UniProtKB-KW"/>
</dbReference>
<keyword evidence="1" id="KW-0347">Helicase</keyword>
<organism evidence="1 2">
    <name type="scientific">Trifolium medium</name>
    <dbReference type="NCBI Taxonomy" id="97028"/>
    <lineage>
        <taxon>Eukaryota</taxon>
        <taxon>Viridiplantae</taxon>
        <taxon>Streptophyta</taxon>
        <taxon>Embryophyta</taxon>
        <taxon>Tracheophyta</taxon>
        <taxon>Spermatophyta</taxon>
        <taxon>Magnoliopsida</taxon>
        <taxon>eudicotyledons</taxon>
        <taxon>Gunneridae</taxon>
        <taxon>Pentapetalae</taxon>
        <taxon>rosids</taxon>
        <taxon>fabids</taxon>
        <taxon>Fabales</taxon>
        <taxon>Fabaceae</taxon>
        <taxon>Papilionoideae</taxon>
        <taxon>50 kb inversion clade</taxon>
        <taxon>NPAAA clade</taxon>
        <taxon>Hologalegina</taxon>
        <taxon>IRL clade</taxon>
        <taxon>Trifolieae</taxon>
        <taxon>Trifolium</taxon>
    </lineage>
</organism>
<protein>
    <submittedName>
        <fullName evidence="1">Helicase-like protein</fullName>
    </submittedName>
</protein>
<accession>A0A392SZJ6</accession>
<keyword evidence="1" id="KW-0378">Hydrolase</keyword>
<name>A0A392SZJ6_9FABA</name>
<evidence type="ECO:0000313" key="2">
    <source>
        <dbReference type="Proteomes" id="UP000265520"/>
    </source>
</evidence>
<sequence length="63" mass="7365">MFSLGWGAGGEAWVLRRQLWAWEEEMLGECQVLLRDFLMQAQIPDMWQWQPDPVCGYSVQGAY</sequence>
<dbReference type="Proteomes" id="UP000265520">
    <property type="component" value="Unassembled WGS sequence"/>
</dbReference>
<dbReference type="AlphaFoldDB" id="A0A392SZJ6"/>
<reference evidence="1 2" key="1">
    <citation type="journal article" date="2018" name="Front. Plant Sci.">
        <title>Red Clover (Trifolium pratense) and Zigzag Clover (T. medium) - A Picture of Genomic Similarities and Differences.</title>
        <authorList>
            <person name="Dluhosova J."/>
            <person name="Istvanek J."/>
            <person name="Nedelnik J."/>
            <person name="Repkova J."/>
        </authorList>
    </citation>
    <scope>NUCLEOTIDE SEQUENCE [LARGE SCALE GENOMIC DNA]</scope>
    <source>
        <strain evidence="2">cv. 10/8</strain>
        <tissue evidence="1">Leaf</tissue>
    </source>
</reference>
<keyword evidence="2" id="KW-1185">Reference proteome</keyword>
<proteinExistence type="predicted"/>
<evidence type="ECO:0000313" key="1">
    <source>
        <dbReference type="EMBL" id="MCI54288.1"/>
    </source>
</evidence>
<comment type="caution">
    <text evidence="1">The sequence shown here is derived from an EMBL/GenBank/DDBJ whole genome shotgun (WGS) entry which is preliminary data.</text>
</comment>
<keyword evidence="1" id="KW-0547">Nucleotide-binding</keyword>
<keyword evidence="1" id="KW-0067">ATP-binding</keyword>